<dbReference type="OrthoDB" id="5951695at2759"/>
<dbReference type="EMBL" id="RCHS01002224">
    <property type="protein sequence ID" value="RMX48894.1"/>
    <property type="molecule type" value="Genomic_DNA"/>
</dbReference>
<dbReference type="AlphaFoldDB" id="A0A3M6U5T7"/>
<evidence type="ECO:0000313" key="3">
    <source>
        <dbReference type="EMBL" id="RMX48894.1"/>
    </source>
</evidence>
<feature type="chain" id="PRO_5018166002" description="LamG-like jellyroll fold domain-containing protein" evidence="2">
    <location>
        <begin position="19"/>
        <end position="434"/>
    </location>
</feature>
<name>A0A3M6U5T7_POCDA</name>
<dbReference type="SUPFAM" id="SSF49899">
    <property type="entry name" value="Concanavalin A-like lectins/glucanases"/>
    <property type="match status" value="1"/>
</dbReference>
<proteinExistence type="predicted"/>
<dbReference type="Proteomes" id="UP000275408">
    <property type="component" value="Unassembled WGS sequence"/>
</dbReference>
<gene>
    <name evidence="3" type="ORF">pdam_00013014</name>
</gene>
<dbReference type="Pfam" id="PF13385">
    <property type="entry name" value="Laminin_G_3"/>
    <property type="match status" value="1"/>
</dbReference>
<organism evidence="3 4">
    <name type="scientific">Pocillopora damicornis</name>
    <name type="common">Cauliflower coral</name>
    <name type="synonym">Millepora damicornis</name>
    <dbReference type="NCBI Taxonomy" id="46731"/>
    <lineage>
        <taxon>Eukaryota</taxon>
        <taxon>Metazoa</taxon>
        <taxon>Cnidaria</taxon>
        <taxon>Anthozoa</taxon>
        <taxon>Hexacorallia</taxon>
        <taxon>Scleractinia</taxon>
        <taxon>Astrocoeniina</taxon>
        <taxon>Pocilloporidae</taxon>
        <taxon>Pocillopora</taxon>
    </lineage>
</organism>
<accession>A0A3M6U5T7</accession>
<feature type="compositionally biased region" description="Polar residues" evidence="1">
    <location>
        <begin position="172"/>
        <end position="189"/>
    </location>
</feature>
<evidence type="ECO:0000256" key="2">
    <source>
        <dbReference type="SAM" id="SignalP"/>
    </source>
</evidence>
<evidence type="ECO:0000256" key="1">
    <source>
        <dbReference type="SAM" id="MobiDB-lite"/>
    </source>
</evidence>
<evidence type="ECO:0008006" key="5">
    <source>
        <dbReference type="Google" id="ProtNLM"/>
    </source>
</evidence>
<evidence type="ECO:0000313" key="4">
    <source>
        <dbReference type="Proteomes" id="UP000275408"/>
    </source>
</evidence>
<dbReference type="Gene3D" id="2.60.120.200">
    <property type="match status" value="1"/>
</dbReference>
<keyword evidence="4" id="KW-1185">Reference proteome</keyword>
<protein>
    <recommendedName>
        <fullName evidence="5">LamG-like jellyroll fold domain-containing protein</fullName>
    </recommendedName>
</protein>
<reference evidence="3 4" key="1">
    <citation type="journal article" date="2018" name="Sci. Rep.">
        <title>Comparative analysis of the Pocillopora damicornis genome highlights role of immune system in coral evolution.</title>
        <authorList>
            <person name="Cunning R."/>
            <person name="Bay R.A."/>
            <person name="Gillette P."/>
            <person name="Baker A.C."/>
            <person name="Traylor-Knowles N."/>
        </authorList>
    </citation>
    <scope>NUCLEOTIDE SEQUENCE [LARGE SCALE GENOMIC DNA]</scope>
    <source>
        <strain evidence="3">RSMAS</strain>
        <tissue evidence="3">Whole animal</tissue>
    </source>
</reference>
<keyword evidence="2" id="KW-0732">Signal</keyword>
<dbReference type="InterPro" id="IPR013320">
    <property type="entry name" value="ConA-like_dom_sf"/>
</dbReference>
<feature type="region of interest" description="Disordered" evidence="1">
    <location>
        <begin position="172"/>
        <end position="191"/>
    </location>
</feature>
<sequence>MTDLQILALFCCLVPCLSIQYLRGQVIPQYYLPYVLRSEVPRPVPRPIPRSTIMSPELARLYAAKKQAIKIAKDIDSEIEHYVQNQLYRRTFDTNDMNFPFFNPRPTNPLSAAIGAQGGVWFPGPSGAGVEGSRMLEGRANQVPPFRRAQASRTPSQSRLARILQVPQNVGNTQVPRTFTPTGTQSTPDPSDEINKVGLFLPPGLGNPTEFDQKCMVLKLTFEKSNGDLVFDDSLQKNNGRLQGEAQVLKDHADQGRSVDFGNNGKIVLKPGFKGKPKKSIAISLWVKLKNVQGVIPLITATDERNFVRYGLQLRNGRGEWVHRGDSGRELFRIQSSTPDVTAEKWHNIVGSFDSMSRTASLWVDGKQVSKEDGISGVLSQKWNKLTIFGGKARGDMDNVFMFRCPLDKTKIVALYVSAASPKEVKRDLIPRPK</sequence>
<comment type="caution">
    <text evidence="3">The sequence shown here is derived from an EMBL/GenBank/DDBJ whole genome shotgun (WGS) entry which is preliminary data.</text>
</comment>
<feature type="signal peptide" evidence="2">
    <location>
        <begin position="1"/>
        <end position="18"/>
    </location>
</feature>